<accession>A0A840L7N8</accession>
<proteinExistence type="predicted"/>
<dbReference type="CDD" id="cd04301">
    <property type="entry name" value="NAT_SF"/>
    <property type="match status" value="1"/>
</dbReference>
<keyword evidence="5" id="KW-1185">Reference proteome</keyword>
<dbReference type="Proteomes" id="UP000562027">
    <property type="component" value="Unassembled WGS sequence"/>
</dbReference>
<evidence type="ECO:0000313" key="4">
    <source>
        <dbReference type="EMBL" id="MBB4842169.1"/>
    </source>
</evidence>
<dbReference type="AlphaFoldDB" id="A0A840L7N8"/>
<gene>
    <name evidence="4" type="ORF">HNP55_000664</name>
</gene>
<dbReference type="InterPro" id="IPR016181">
    <property type="entry name" value="Acyl_CoA_acyltransferase"/>
</dbReference>
<dbReference type="InterPro" id="IPR000182">
    <property type="entry name" value="GNAT_dom"/>
</dbReference>
<dbReference type="GO" id="GO:0016747">
    <property type="term" value="F:acyltransferase activity, transferring groups other than amino-acyl groups"/>
    <property type="evidence" value="ECO:0007669"/>
    <property type="project" value="InterPro"/>
</dbReference>
<name>A0A840L7N8_9BURK</name>
<reference evidence="4 5" key="1">
    <citation type="submission" date="2020-08" db="EMBL/GenBank/DDBJ databases">
        <title>Functional genomics of gut bacteria from endangered species of beetles.</title>
        <authorList>
            <person name="Carlos-Shanley C."/>
        </authorList>
    </citation>
    <scope>NUCLEOTIDE SEQUENCE [LARGE SCALE GENOMIC DNA]</scope>
    <source>
        <strain evidence="4 5">S00239</strain>
    </source>
</reference>
<feature type="domain" description="N-acetyltransferase" evidence="3">
    <location>
        <begin position="4"/>
        <end position="170"/>
    </location>
</feature>
<dbReference type="SUPFAM" id="SSF55729">
    <property type="entry name" value="Acyl-CoA N-acyltransferases (Nat)"/>
    <property type="match status" value="1"/>
</dbReference>
<evidence type="ECO:0000313" key="5">
    <source>
        <dbReference type="Proteomes" id="UP000562027"/>
    </source>
</evidence>
<dbReference type="InterPro" id="IPR050832">
    <property type="entry name" value="Bact_Acetyltransf"/>
</dbReference>
<evidence type="ECO:0000256" key="2">
    <source>
        <dbReference type="ARBA" id="ARBA00023315"/>
    </source>
</evidence>
<dbReference type="EC" id="2.3.1.-" evidence="4"/>
<protein>
    <submittedName>
        <fullName evidence="4">Putative acetyltransferase</fullName>
        <ecNumber evidence="4">2.3.1.-</ecNumber>
    </submittedName>
</protein>
<keyword evidence="1 4" id="KW-0808">Transferase</keyword>
<dbReference type="RefSeq" id="WP_184296133.1">
    <property type="nucleotide sequence ID" value="NZ_JACHLP010000001.1"/>
</dbReference>
<evidence type="ECO:0000256" key="1">
    <source>
        <dbReference type="ARBA" id="ARBA00022679"/>
    </source>
</evidence>
<dbReference type="Gene3D" id="3.40.630.30">
    <property type="match status" value="1"/>
</dbReference>
<dbReference type="PROSITE" id="PS51186">
    <property type="entry name" value="GNAT"/>
    <property type="match status" value="1"/>
</dbReference>
<dbReference type="PANTHER" id="PTHR43877:SF2">
    <property type="entry name" value="AMINOALKYLPHOSPHONATE N-ACETYLTRANSFERASE-RELATED"/>
    <property type="match status" value="1"/>
</dbReference>
<dbReference type="PANTHER" id="PTHR43877">
    <property type="entry name" value="AMINOALKYLPHOSPHONATE N-ACETYLTRANSFERASE-RELATED-RELATED"/>
    <property type="match status" value="1"/>
</dbReference>
<organism evidence="4 5">
    <name type="scientific">Roseateles oligotrophus</name>
    <dbReference type="NCBI Taxonomy" id="1769250"/>
    <lineage>
        <taxon>Bacteria</taxon>
        <taxon>Pseudomonadati</taxon>
        <taxon>Pseudomonadota</taxon>
        <taxon>Betaproteobacteria</taxon>
        <taxon>Burkholderiales</taxon>
        <taxon>Sphaerotilaceae</taxon>
        <taxon>Roseateles</taxon>
    </lineage>
</organism>
<comment type="caution">
    <text evidence="4">The sequence shown here is derived from an EMBL/GenBank/DDBJ whole genome shotgun (WGS) entry which is preliminary data.</text>
</comment>
<evidence type="ECO:0000259" key="3">
    <source>
        <dbReference type="PROSITE" id="PS51186"/>
    </source>
</evidence>
<sequence>MELLCIRRRQISDAAGMARLMSEPEVFGGLLQMPYPSEEQWQQRLQEGAKPGNGMVDLHLVALRGEELLGCAGLHPVGPSLRRRHAATMGILVAKPAQGQGVGGALMRALLDYADNWAQILRMELTVYSDNATAIRLYQRHGFEIEGRMPAYALRKGRYVEALAMGRLHPAPPALR</sequence>
<keyword evidence="2 4" id="KW-0012">Acyltransferase</keyword>
<dbReference type="Pfam" id="PF00583">
    <property type="entry name" value="Acetyltransf_1"/>
    <property type="match status" value="1"/>
</dbReference>
<dbReference type="EMBL" id="JACHLP010000001">
    <property type="protein sequence ID" value="MBB4842169.1"/>
    <property type="molecule type" value="Genomic_DNA"/>
</dbReference>